<evidence type="ECO:0000256" key="2">
    <source>
        <dbReference type="ARBA" id="ARBA00008335"/>
    </source>
</evidence>
<dbReference type="Proteomes" id="UP000233524">
    <property type="component" value="Unassembled WGS sequence"/>
</dbReference>
<feature type="transmembrane region" description="Helical" evidence="8">
    <location>
        <begin position="356"/>
        <end position="379"/>
    </location>
</feature>
<organism evidence="9 10">
    <name type="scientific">Lomentospora prolificans</name>
    <dbReference type="NCBI Taxonomy" id="41688"/>
    <lineage>
        <taxon>Eukaryota</taxon>
        <taxon>Fungi</taxon>
        <taxon>Dikarya</taxon>
        <taxon>Ascomycota</taxon>
        <taxon>Pezizomycotina</taxon>
        <taxon>Sordariomycetes</taxon>
        <taxon>Hypocreomycetidae</taxon>
        <taxon>Microascales</taxon>
        <taxon>Microascaceae</taxon>
        <taxon>Lomentospora</taxon>
    </lineage>
</organism>
<sequence length="476" mass="50672">MASGSNTCVLELADYSSLPVQPPVARGGKDLSGEHSGSRLGGASTRASSGSNTPQQAELLDYEESGGSEPDGNAVTAVEKWNSPRINAYRVPATFWSLLVMGANDAAYGLEKYYDLNYTIVSLVFLSPFAGYVASAILNNYLHLTIGQRGIGMICGGCHIGAYVIICLHPPYAVLVVAFILAGFGNGIGDAAWNAWVGNLAKASEVLGFMHAFYGAGGVLSPLIATTMITKGNLPWYSFYYLMLGLAVVELVVLTSAFWDCNGETYRRLYHSEHGTEQKTGLKDALLKMPAARVSWLCAVFLLVYVGVEVALGGWIVTFMIQVRDGQAFASGMTATGFWLGITVGRAVLGFVTPRLGVKLAISIYISITMGLELLFWLVPNFYVSAVAVSFQGFFLGPLFPGIVLVASAILPRHLHVVVIGFAAAFGGCGAAVLPFGVGALAQVKGVQVLQPIILALLGVLLVLWLCLPRLNKKRD</sequence>
<keyword evidence="3" id="KW-0813">Transport</keyword>
<evidence type="ECO:0000256" key="8">
    <source>
        <dbReference type="SAM" id="Phobius"/>
    </source>
</evidence>
<evidence type="ECO:0000313" key="9">
    <source>
        <dbReference type="EMBL" id="PKS08360.1"/>
    </source>
</evidence>
<dbReference type="SUPFAM" id="SSF103473">
    <property type="entry name" value="MFS general substrate transporter"/>
    <property type="match status" value="1"/>
</dbReference>
<evidence type="ECO:0000256" key="4">
    <source>
        <dbReference type="ARBA" id="ARBA00022692"/>
    </source>
</evidence>
<proteinExistence type="inferred from homology"/>
<feature type="transmembrane region" description="Helical" evidence="8">
    <location>
        <begin position="391"/>
        <end position="411"/>
    </location>
</feature>
<keyword evidence="6 8" id="KW-0472">Membrane</keyword>
<feature type="compositionally biased region" description="Basic and acidic residues" evidence="7">
    <location>
        <begin position="27"/>
        <end position="37"/>
    </location>
</feature>
<feature type="transmembrane region" description="Helical" evidence="8">
    <location>
        <begin position="116"/>
        <end position="138"/>
    </location>
</feature>
<protein>
    <recommendedName>
        <fullName evidence="11">Major facilitator superfamily (MFS) profile domain-containing protein</fullName>
    </recommendedName>
</protein>
<reference evidence="9 10" key="1">
    <citation type="journal article" date="2017" name="G3 (Bethesda)">
        <title>First Draft Genome Sequence of the Pathogenic Fungus Lomentospora prolificans (Formerly Scedosporium prolificans).</title>
        <authorList>
            <person name="Luo R."/>
            <person name="Zimin A."/>
            <person name="Workman R."/>
            <person name="Fan Y."/>
            <person name="Pertea G."/>
            <person name="Grossman N."/>
            <person name="Wear M.P."/>
            <person name="Jia B."/>
            <person name="Miller H."/>
            <person name="Casadevall A."/>
            <person name="Timp W."/>
            <person name="Zhang S.X."/>
            <person name="Salzberg S.L."/>
        </authorList>
    </citation>
    <scope>NUCLEOTIDE SEQUENCE [LARGE SCALE GENOMIC DNA]</scope>
    <source>
        <strain evidence="9 10">JHH-5317</strain>
    </source>
</reference>
<keyword evidence="10" id="KW-1185">Reference proteome</keyword>
<feature type="transmembrane region" description="Helical" evidence="8">
    <location>
        <begin position="172"/>
        <end position="194"/>
    </location>
</feature>
<dbReference type="FunFam" id="1.20.1250.20:FF:000286">
    <property type="entry name" value="MFS efflux transporter"/>
    <property type="match status" value="1"/>
</dbReference>
<feature type="transmembrane region" description="Helical" evidence="8">
    <location>
        <begin position="237"/>
        <end position="259"/>
    </location>
</feature>
<evidence type="ECO:0000256" key="5">
    <source>
        <dbReference type="ARBA" id="ARBA00022989"/>
    </source>
</evidence>
<dbReference type="EMBL" id="NLAX01000697">
    <property type="protein sequence ID" value="PKS08360.1"/>
    <property type="molecule type" value="Genomic_DNA"/>
</dbReference>
<accession>A0A2N3N7E3</accession>
<feature type="transmembrane region" description="Helical" evidence="8">
    <location>
        <begin position="418"/>
        <end position="443"/>
    </location>
</feature>
<comment type="caution">
    <text evidence="9">The sequence shown here is derived from an EMBL/GenBank/DDBJ whole genome shotgun (WGS) entry which is preliminary data.</text>
</comment>
<feature type="compositionally biased region" description="Polar residues" evidence="7">
    <location>
        <begin position="45"/>
        <end position="56"/>
    </location>
</feature>
<feature type="transmembrane region" description="Helical" evidence="8">
    <location>
        <begin position="206"/>
        <end position="225"/>
    </location>
</feature>
<evidence type="ECO:0000313" key="10">
    <source>
        <dbReference type="Proteomes" id="UP000233524"/>
    </source>
</evidence>
<evidence type="ECO:0000256" key="1">
    <source>
        <dbReference type="ARBA" id="ARBA00004127"/>
    </source>
</evidence>
<keyword evidence="5 8" id="KW-1133">Transmembrane helix</keyword>
<dbReference type="Gene3D" id="1.20.1250.20">
    <property type="entry name" value="MFS general substrate transporter like domains"/>
    <property type="match status" value="2"/>
</dbReference>
<dbReference type="InParanoid" id="A0A2N3N7E3"/>
<dbReference type="InterPro" id="IPR011701">
    <property type="entry name" value="MFS"/>
</dbReference>
<dbReference type="PANTHER" id="PTHR23514">
    <property type="entry name" value="BYPASS OF STOP CODON PROTEIN 6"/>
    <property type="match status" value="1"/>
</dbReference>
<dbReference type="OrthoDB" id="413079at2759"/>
<evidence type="ECO:0008006" key="11">
    <source>
        <dbReference type="Google" id="ProtNLM"/>
    </source>
</evidence>
<dbReference type="InterPro" id="IPR036259">
    <property type="entry name" value="MFS_trans_sf"/>
</dbReference>
<comment type="subcellular location">
    <subcellularLocation>
        <location evidence="1">Endomembrane system</location>
        <topology evidence="1">Multi-pass membrane protein</topology>
    </subcellularLocation>
</comment>
<feature type="transmembrane region" description="Helical" evidence="8">
    <location>
        <begin position="449"/>
        <end position="468"/>
    </location>
</feature>
<evidence type="ECO:0000256" key="7">
    <source>
        <dbReference type="SAM" id="MobiDB-lite"/>
    </source>
</evidence>
<dbReference type="Pfam" id="PF07690">
    <property type="entry name" value="MFS_1"/>
    <property type="match status" value="1"/>
</dbReference>
<feature type="transmembrane region" description="Helical" evidence="8">
    <location>
        <begin position="328"/>
        <end position="349"/>
    </location>
</feature>
<dbReference type="PANTHER" id="PTHR23514:SF3">
    <property type="entry name" value="BYPASS OF STOP CODON PROTEIN 6"/>
    <property type="match status" value="1"/>
</dbReference>
<dbReference type="VEuPathDB" id="FungiDB:jhhlp_005304"/>
<dbReference type="GO" id="GO:0022857">
    <property type="term" value="F:transmembrane transporter activity"/>
    <property type="evidence" value="ECO:0007669"/>
    <property type="project" value="InterPro"/>
</dbReference>
<dbReference type="FunFam" id="1.20.1250.20:FF:000308">
    <property type="entry name" value="MFS efflux transporter"/>
    <property type="match status" value="1"/>
</dbReference>
<dbReference type="GO" id="GO:0012505">
    <property type="term" value="C:endomembrane system"/>
    <property type="evidence" value="ECO:0007669"/>
    <property type="project" value="UniProtKB-SubCell"/>
</dbReference>
<dbReference type="FunCoup" id="A0A2N3N7E3">
    <property type="interactions" value="14"/>
</dbReference>
<evidence type="ECO:0000256" key="3">
    <source>
        <dbReference type="ARBA" id="ARBA00022448"/>
    </source>
</evidence>
<feature type="transmembrane region" description="Helical" evidence="8">
    <location>
        <begin position="296"/>
        <end position="322"/>
    </location>
</feature>
<feature type="region of interest" description="Disordered" evidence="7">
    <location>
        <begin position="19"/>
        <end position="56"/>
    </location>
</feature>
<dbReference type="GO" id="GO:0016020">
    <property type="term" value="C:membrane"/>
    <property type="evidence" value="ECO:0007669"/>
    <property type="project" value="TreeGrafter"/>
</dbReference>
<evidence type="ECO:0000256" key="6">
    <source>
        <dbReference type="ARBA" id="ARBA00023136"/>
    </source>
</evidence>
<gene>
    <name evidence="9" type="ORF">jhhlp_005304</name>
</gene>
<name>A0A2N3N7E3_9PEZI</name>
<dbReference type="AlphaFoldDB" id="A0A2N3N7E3"/>
<keyword evidence="4 8" id="KW-0812">Transmembrane</keyword>
<comment type="similarity">
    <text evidence="2">Belongs to the major facilitator superfamily.</text>
</comment>
<dbReference type="InterPro" id="IPR051788">
    <property type="entry name" value="MFS_Transporter"/>
</dbReference>